<dbReference type="InterPro" id="IPR002885">
    <property type="entry name" value="PPR_rpt"/>
</dbReference>
<evidence type="ECO:0000256" key="2">
    <source>
        <dbReference type="PROSITE-ProRule" id="PRU00708"/>
    </source>
</evidence>
<feature type="repeat" description="PPR" evidence="2">
    <location>
        <begin position="103"/>
        <end position="138"/>
    </location>
</feature>
<protein>
    <submittedName>
        <fullName evidence="3">Pentatricopeptide repeat-containing protein</fullName>
    </submittedName>
</protein>
<dbReference type="SUPFAM" id="SSF81901">
    <property type="entry name" value="HCP-like"/>
    <property type="match status" value="1"/>
</dbReference>
<dbReference type="NCBIfam" id="TIGR00756">
    <property type="entry name" value="PPR"/>
    <property type="match status" value="2"/>
</dbReference>
<dbReference type="AlphaFoldDB" id="A0ABD0ZUQ5"/>
<feature type="repeat" description="PPR" evidence="2">
    <location>
        <begin position="361"/>
        <end position="395"/>
    </location>
</feature>
<dbReference type="PANTHER" id="PTHR47937:SF3">
    <property type="entry name" value="PENTACOTRIPEPTIDE-REPEAT REGION OF PRORP DOMAIN-CONTAINING PROTEIN"/>
    <property type="match status" value="1"/>
</dbReference>
<dbReference type="InterPro" id="IPR011990">
    <property type="entry name" value="TPR-like_helical_dom_sf"/>
</dbReference>
<dbReference type="InterPro" id="IPR052308">
    <property type="entry name" value="PPR_domain-containing"/>
</dbReference>
<dbReference type="Gene3D" id="1.25.40.10">
    <property type="entry name" value="Tetratricopeptide repeat domain"/>
    <property type="match status" value="3"/>
</dbReference>
<dbReference type="Pfam" id="PF01535">
    <property type="entry name" value="PPR"/>
    <property type="match status" value="1"/>
</dbReference>
<evidence type="ECO:0000256" key="1">
    <source>
        <dbReference type="ARBA" id="ARBA00022737"/>
    </source>
</evidence>
<dbReference type="PROSITE" id="PS51375">
    <property type="entry name" value="PPR"/>
    <property type="match status" value="2"/>
</dbReference>
<proteinExistence type="predicted"/>
<dbReference type="Proteomes" id="UP001558713">
    <property type="component" value="Unassembled WGS sequence"/>
</dbReference>
<comment type="caution">
    <text evidence="3">The sequence shown here is derived from an EMBL/GenBank/DDBJ whole genome shotgun (WGS) entry which is preliminary data.</text>
</comment>
<dbReference type="Pfam" id="PF12854">
    <property type="entry name" value="PPR_1"/>
    <property type="match status" value="2"/>
</dbReference>
<reference evidence="3 4" key="1">
    <citation type="submission" date="2024-04" db="EMBL/GenBank/DDBJ databases">
        <title>Genome assembly C_amara_ONT_v2.</title>
        <authorList>
            <person name="Yant L."/>
            <person name="Moore C."/>
            <person name="Slenker M."/>
        </authorList>
    </citation>
    <scope>NUCLEOTIDE SEQUENCE [LARGE SCALE GENOMIC DNA]</scope>
    <source>
        <tissue evidence="3">Leaf</tissue>
    </source>
</reference>
<dbReference type="PANTHER" id="PTHR47937">
    <property type="entry name" value="PLASTID TRANSCRIPTIONALLY ACTIVE CHROMOSOME 2-LIKE PROTEIN"/>
    <property type="match status" value="1"/>
</dbReference>
<sequence>MYLLGRICTKSLFLSKAFSFSRRQISSSISTLLYRYPLGRRDPYSLPLKLTQKLDPDDVVLFDTTDPFILRFRVANILKLSALDYAADLSRYAALGRPSCSDTLVTCNAIINAMCRAKRYDDAIALFHYFFNKYNIIPNTFSFNLIIEAHCDEGHVDDALQLYRYFTPDSDTHCLLVQGLVDAGRIDEAVDLARSAGVDCRVFHVLMGAFLDQKDDNRAYELFREVKATCDEEGIAFVSSTFVNYWLEIGKFAKAMEYIPPKVDLKSGNKILEVLFNHGKISYARSYFKRMLDECIFDSETINIVVNGYLMHGGFGDALETLIRSPSRNMRGALGNIIARFCERGLASEAEALLVEMSSPDVATFRALTDAYVRNGRVDDAVRVFNKMVDSSLRMVANHHAP</sequence>
<dbReference type="EMBL" id="JBANAX010000668">
    <property type="protein sequence ID" value="KAL1198333.1"/>
    <property type="molecule type" value="Genomic_DNA"/>
</dbReference>
<keyword evidence="1" id="KW-0677">Repeat</keyword>
<organism evidence="3 4">
    <name type="scientific">Cardamine amara subsp. amara</name>
    <dbReference type="NCBI Taxonomy" id="228776"/>
    <lineage>
        <taxon>Eukaryota</taxon>
        <taxon>Viridiplantae</taxon>
        <taxon>Streptophyta</taxon>
        <taxon>Embryophyta</taxon>
        <taxon>Tracheophyta</taxon>
        <taxon>Spermatophyta</taxon>
        <taxon>Magnoliopsida</taxon>
        <taxon>eudicotyledons</taxon>
        <taxon>Gunneridae</taxon>
        <taxon>Pentapetalae</taxon>
        <taxon>rosids</taxon>
        <taxon>malvids</taxon>
        <taxon>Brassicales</taxon>
        <taxon>Brassicaceae</taxon>
        <taxon>Cardamineae</taxon>
        <taxon>Cardamine</taxon>
    </lineage>
</organism>
<gene>
    <name evidence="3" type="ORF">V5N11_026863</name>
</gene>
<keyword evidence="4" id="KW-1185">Reference proteome</keyword>
<evidence type="ECO:0000313" key="4">
    <source>
        <dbReference type="Proteomes" id="UP001558713"/>
    </source>
</evidence>
<name>A0ABD0ZUQ5_CARAN</name>
<accession>A0ABD0ZUQ5</accession>
<evidence type="ECO:0000313" key="3">
    <source>
        <dbReference type="EMBL" id="KAL1198333.1"/>
    </source>
</evidence>